<dbReference type="Proteomes" id="UP001188597">
    <property type="component" value="Unassembled WGS sequence"/>
</dbReference>
<evidence type="ECO:0000313" key="1">
    <source>
        <dbReference type="EMBL" id="KAK3009349.1"/>
    </source>
</evidence>
<dbReference type="Gene3D" id="1.10.510.10">
    <property type="entry name" value="Transferase(Phosphotransferase) domain 1"/>
    <property type="match status" value="1"/>
</dbReference>
<sequence>MEERNPTSAHKWPRRMNRVKGVVQQNREGYVLDRSLECFPQDEVNHVFNVALMCLESEPSRRPTMAEILKMLEQIKPDQIV</sequence>
<dbReference type="InterPro" id="IPR011009">
    <property type="entry name" value="Kinase-like_dom_sf"/>
</dbReference>
<reference evidence="1" key="1">
    <citation type="submission" date="2022-12" db="EMBL/GenBank/DDBJ databases">
        <title>Draft genome assemblies for two species of Escallonia (Escalloniales).</title>
        <authorList>
            <person name="Chanderbali A."/>
            <person name="Dervinis C."/>
            <person name="Anghel I."/>
            <person name="Soltis D."/>
            <person name="Soltis P."/>
            <person name="Zapata F."/>
        </authorList>
    </citation>
    <scope>NUCLEOTIDE SEQUENCE</scope>
    <source>
        <strain evidence="1">UCBG64.0493</strain>
        <tissue evidence="1">Leaf</tissue>
    </source>
</reference>
<dbReference type="AlphaFoldDB" id="A0AA88VKS0"/>
<comment type="caution">
    <text evidence="1">The sequence shown here is derived from an EMBL/GenBank/DDBJ whole genome shotgun (WGS) entry which is preliminary data.</text>
</comment>
<name>A0AA88VKS0_9ASTE</name>
<proteinExistence type="predicted"/>
<dbReference type="EMBL" id="JAVXUP010001655">
    <property type="protein sequence ID" value="KAK3009349.1"/>
    <property type="molecule type" value="Genomic_DNA"/>
</dbReference>
<accession>A0AA88VKS0</accession>
<gene>
    <name evidence="1" type="ORF">RJ639_013085</name>
</gene>
<protein>
    <submittedName>
        <fullName evidence="1">Uncharacterized protein</fullName>
    </submittedName>
</protein>
<organism evidence="1 2">
    <name type="scientific">Escallonia herrerae</name>
    <dbReference type="NCBI Taxonomy" id="1293975"/>
    <lineage>
        <taxon>Eukaryota</taxon>
        <taxon>Viridiplantae</taxon>
        <taxon>Streptophyta</taxon>
        <taxon>Embryophyta</taxon>
        <taxon>Tracheophyta</taxon>
        <taxon>Spermatophyta</taxon>
        <taxon>Magnoliopsida</taxon>
        <taxon>eudicotyledons</taxon>
        <taxon>Gunneridae</taxon>
        <taxon>Pentapetalae</taxon>
        <taxon>asterids</taxon>
        <taxon>campanulids</taxon>
        <taxon>Escalloniales</taxon>
        <taxon>Escalloniaceae</taxon>
        <taxon>Escallonia</taxon>
    </lineage>
</organism>
<keyword evidence="2" id="KW-1185">Reference proteome</keyword>
<dbReference type="SUPFAM" id="SSF56112">
    <property type="entry name" value="Protein kinase-like (PK-like)"/>
    <property type="match status" value="1"/>
</dbReference>
<evidence type="ECO:0000313" key="2">
    <source>
        <dbReference type="Proteomes" id="UP001188597"/>
    </source>
</evidence>